<dbReference type="EMBL" id="JAHHHW010000155">
    <property type="protein sequence ID" value="MBW4435200.1"/>
    <property type="molecule type" value="Genomic_DNA"/>
</dbReference>
<accession>A0A9E3HEQ2</accession>
<protein>
    <submittedName>
        <fullName evidence="1">Uncharacterized protein</fullName>
    </submittedName>
</protein>
<gene>
    <name evidence="1" type="ORF">KME28_26685</name>
</gene>
<reference evidence="1" key="1">
    <citation type="submission" date="2021-05" db="EMBL/GenBank/DDBJ databases">
        <authorList>
            <person name="Pietrasiak N."/>
            <person name="Ward R."/>
            <person name="Stajich J.E."/>
            <person name="Kurbessoian T."/>
        </authorList>
    </citation>
    <scope>NUCLEOTIDE SEQUENCE</scope>
    <source>
        <strain evidence="1">HA4357-MV3</strain>
    </source>
</reference>
<reference evidence="1" key="2">
    <citation type="journal article" date="2022" name="Microbiol. Resour. Announc.">
        <title>Metagenome Sequencing to Explore Phylogenomics of Terrestrial Cyanobacteria.</title>
        <authorList>
            <person name="Ward R.D."/>
            <person name="Stajich J.E."/>
            <person name="Johansen J.R."/>
            <person name="Huntemann M."/>
            <person name="Clum A."/>
            <person name="Foster B."/>
            <person name="Foster B."/>
            <person name="Roux S."/>
            <person name="Palaniappan K."/>
            <person name="Varghese N."/>
            <person name="Mukherjee S."/>
            <person name="Reddy T.B.K."/>
            <person name="Daum C."/>
            <person name="Copeland A."/>
            <person name="Chen I.A."/>
            <person name="Ivanova N.N."/>
            <person name="Kyrpides N.C."/>
            <person name="Shapiro N."/>
            <person name="Eloe-Fadrosh E.A."/>
            <person name="Pietrasiak N."/>
        </authorList>
    </citation>
    <scope>NUCLEOTIDE SEQUENCE</scope>
    <source>
        <strain evidence="1">HA4357-MV3</strain>
    </source>
</reference>
<dbReference type="Proteomes" id="UP000813215">
    <property type="component" value="Unassembled WGS sequence"/>
</dbReference>
<evidence type="ECO:0000313" key="2">
    <source>
        <dbReference type="Proteomes" id="UP000813215"/>
    </source>
</evidence>
<name>A0A9E3HEQ2_9NOST</name>
<comment type="caution">
    <text evidence="1">The sequence shown here is derived from an EMBL/GenBank/DDBJ whole genome shotgun (WGS) entry which is preliminary data.</text>
</comment>
<dbReference type="AlphaFoldDB" id="A0A9E3HEQ2"/>
<proteinExistence type="predicted"/>
<evidence type="ECO:0000313" key="1">
    <source>
        <dbReference type="EMBL" id="MBW4435200.1"/>
    </source>
</evidence>
<organism evidence="1 2">
    <name type="scientific">Pelatocladus maniniholoensis HA4357-MV3</name>
    <dbReference type="NCBI Taxonomy" id="1117104"/>
    <lineage>
        <taxon>Bacteria</taxon>
        <taxon>Bacillati</taxon>
        <taxon>Cyanobacteriota</taxon>
        <taxon>Cyanophyceae</taxon>
        <taxon>Nostocales</taxon>
        <taxon>Nostocaceae</taxon>
        <taxon>Pelatocladus</taxon>
    </lineage>
</organism>
<sequence>MKLKINKRKVIISSAVIGLLLATTLPSYALEISLDINQTLDTVLGQLTGYFKGITAKLEEEITTSWGNLQQDALAVLEDSQGEMQQPDPTEAAQQLAEKVKAKGGTFTETSTVIGAVEVGRQLQRTTTRASVASVLNSEGQQRTKAEIDATKETADNVQQLAQDAQNADSSQDVLKAIAAQNAQVVSMLGQLRTDGLRQRNDTQYTNLMLSQIAENGTEQNRTQRVITAGVTSQFLEISGWSRLDPSYISNK</sequence>